<keyword evidence="7 14" id="KW-0547">Nucleotide-binding</keyword>
<dbReference type="PATRIC" id="fig|86105.3.peg.1011"/>
<dbReference type="PANTHER" id="PTHR43445:SF3">
    <property type="entry name" value="UDP-N-ACETYLMURAMATE--L-ALANINE LIGASE"/>
    <property type="match status" value="1"/>
</dbReference>
<feature type="domain" description="Mur ligase central" evidence="17">
    <location>
        <begin position="90"/>
        <end position="281"/>
    </location>
</feature>
<keyword evidence="19" id="KW-1185">Reference proteome</keyword>
<dbReference type="EMBL" id="JSWE01000100">
    <property type="protein sequence ID" value="KIE05213.1"/>
    <property type="molecule type" value="Genomic_DNA"/>
</dbReference>
<dbReference type="GO" id="GO:0008763">
    <property type="term" value="F:UDP-N-acetylmuramate-L-alanine ligase activity"/>
    <property type="evidence" value="ECO:0007669"/>
    <property type="project" value="UniProtKB-UniRule"/>
</dbReference>
<dbReference type="InterPro" id="IPR000713">
    <property type="entry name" value="Mur_ligase_N"/>
</dbReference>
<dbReference type="GO" id="GO:0005524">
    <property type="term" value="F:ATP binding"/>
    <property type="evidence" value="ECO:0007669"/>
    <property type="project" value="UniProtKB-UniRule"/>
</dbReference>
<keyword evidence="11 14" id="KW-0131">Cell cycle</keyword>
<dbReference type="InterPro" id="IPR005758">
    <property type="entry name" value="UDP-N-AcMur_Ala_ligase_MurC"/>
</dbReference>
<dbReference type="Proteomes" id="UP000031258">
    <property type="component" value="Unassembled WGS sequence"/>
</dbReference>
<dbReference type="STRING" id="86105.NF27_DZ00030"/>
<keyword evidence="10 14" id="KW-0573">Peptidoglycan synthesis</keyword>
<sequence length="458" mass="50705">MAEILKNLGYQVQGSDISDSYVTERLEKLGIPVFIGHKEENVKDAAIIVRSTAINPFNPEIIAAKNLNIPIIKRSEMLAEIMRFKHCIAVSGTHGKTTTTSLVAKMLEEAALNPTVINGGIINELGTNARLGSGKFLVAEADESDGTFISIPAFVAVVTNIDPEHLDYYGSFENAKDAYFKFIENLPFYGFGVLCFDHETVREVAARVTNRLIISYGIKNKNADLVAVNINQALEEITFDVKISETLQKHLKIDFNEIKDIKLSISGEHNLLNSLAAVVVALKLNISKELIQKGLSTFQGVKRRFTKVAEINGISIIDDYAHHPIEIKATLKTARKIADDKSSKVIVIAQPHRYSRLKDLMDEFSICFKEADVLYISEVYPAGEEPINGVDSQALVQNIKKTTGQEVYLLPDHNQIASILKSTIQPNDLVIFLGAGNITKWAYQLPEQLANLQKIKVA</sequence>
<organism evidence="18 19">
    <name type="scientific">Candidatus Jidaibacter acanthamoebae</name>
    <dbReference type="NCBI Taxonomy" id="86105"/>
    <lineage>
        <taxon>Bacteria</taxon>
        <taxon>Pseudomonadati</taxon>
        <taxon>Pseudomonadota</taxon>
        <taxon>Alphaproteobacteria</taxon>
        <taxon>Rickettsiales</taxon>
        <taxon>Candidatus Midichloriaceae</taxon>
        <taxon>Candidatus Jidaibacter</taxon>
    </lineage>
</organism>
<dbReference type="Gene3D" id="3.40.50.720">
    <property type="entry name" value="NAD(P)-binding Rossmann-like Domain"/>
    <property type="match status" value="1"/>
</dbReference>
<comment type="catalytic activity">
    <reaction evidence="13 14">
        <text>UDP-N-acetyl-alpha-D-muramate + L-alanine + ATP = UDP-N-acetyl-alpha-D-muramoyl-L-alanine + ADP + phosphate + H(+)</text>
        <dbReference type="Rhea" id="RHEA:23372"/>
        <dbReference type="ChEBI" id="CHEBI:15378"/>
        <dbReference type="ChEBI" id="CHEBI:30616"/>
        <dbReference type="ChEBI" id="CHEBI:43474"/>
        <dbReference type="ChEBI" id="CHEBI:57972"/>
        <dbReference type="ChEBI" id="CHEBI:70757"/>
        <dbReference type="ChEBI" id="CHEBI:83898"/>
        <dbReference type="ChEBI" id="CHEBI:456216"/>
        <dbReference type="EC" id="6.3.2.8"/>
    </reaction>
</comment>
<dbReference type="Gene3D" id="3.90.190.20">
    <property type="entry name" value="Mur ligase, C-terminal domain"/>
    <property type="match status" value="1"/>
</dbReference>
<dbReference type="GO" id="GO:0051301">
    <property type="term" value="P:cell division"/>
    <property type="evidence" value="ECO:0007669"/>
    <property type="project" value="UniProtKB-KW"/>
</dbReference>
<evidence type="ECO:0000256" key="13">
    <source>
        <dbReference type="ARBA" id="ARBA00047833"/>
    </source>
</evidence>
<comment type="similarity">
    <text evidence="14">Belongs to the MurCDEF family.</text>
</comment>
<evidence type="ECO:0000256" key="5">
    <source>
        <dbReference type="ARBA" id="ARBA00022598"/>
    </source>
</evidence>
<dbReference type="GO" id="GO:0008360">
    <property type="term" value="P:regulation of cell shape"/>
    <property type="evidence" value="ECO:0007669"/>
    <property type="project" value="UniProtKB-KW"/>
</dbReference>
<evidence type="ECO:0000256" key="7">
    <source>
        <dbReference type="ARBA" id="ARBA00022741"/>
    </source>
</evidence>
<evidence type="ECO:0000256" key="3">
    <source>
        <dbReference type="ARBA" id="ARBA00012211"/>
    </source>
</evidence>
<evidence type="ECO:0000256" key="10">
    <source>
        <dbReference type="ARBA" id="ARBA00022984"/>
    </source>
</evidence>
<name>A0A0C1QME9_9RICK</name>
<dbReference type="Pfam" id="PF02875">
    <property type="entry name" value="Mur_ligase_C"/>
    <property type="match status" value="1"/>
</dbReference>
<gene>
    <name evidence="18" type="primary">murC_2</name>
    <name evidence="14" type="synonym">murC</name>
    <name evidence="18" type="ORF">NF27_DZ00030</name>
</gene>
<dbReference type="InterPro" id="IPR004101">
    <property type="entry name" value="Mur_ligase_C"/>
</dbReference>
<evidence type="ECO:0000256" key="1">
    <source>
        <dbReference type="ARBA" id="ARBA00004496"/>
    </source>
</evidence>
<dbReference type="Gene3D" id="3.40.1190.10">
    <property type="entry name" value="Mur-like, catalytic domain"/>
    <property type="match status" value="1"/>
</dbReference>
<evidence type="ECO:0000256" key="2">
    <source>
        <dbReference type="ARBA" id="ARBA00004752"/>
    </source>
</evidence>
<keyword evidence="8 14" id="KW-0067">ATP-binding</keyword>
<dbReference type="EC" id="6.3.2.8" evidence="3 14"/>
<keyword evidence="9 14" id="KW-0133">Cell shape</keyword>
<keyword evidence="4 14" id="KW-0963">Cytoplasm</keyword>
<feature type="binding site" evidence="14">
    <location>
        <begin position="92"/>
        <end position="98"/>
    </location>
    <ligand>
        <name>ATP</name>
        <dbReference type="ChEBI" id="CHEBI:30616"/>
    </ligand>
</feature>
<keyword evidence="12 14" id="KW-0961">Cell wall biogenesis/degradation</keyword>
<dbReference type="SUPFAM" id="SSF53244">
    <property type="entry name" value="MurD-like peptide ligases, peptide-binding domain"/>
    <property type="match status" value="1"/>
</dbReference>
<dbReference type="HAMAP" id="MF_00046">
    <property type="entry name" value="MurC"/>
    <property type="match status" value="1"/>
</dbReference>
<dbReference type="InterPro" id="IPR036615">
    <property type="entry name" value="Mur_ligase_C_dom_sf"/>
</dbReference>
<dbReference type="Pfam" id="PF01225">
    <property type="entry name" value="Mur_ligase"/>
    <property type="match status" value="1"/>
</dbReference>
<dbReference type="Pfam" id="PF08245">
    <property type="entry name" value="Mur_ligase_M"/>
    <property type="match status" value="1"/>
</dbReference>
<accession>A0A0C1QME9</accession>
<dbReference type="UniPathway" id="UPA00219"/>
<evidence type="ECO:0000256" key="8">
    <source>
        <dbReference type="ARBA" id="ARBA00022840"/>
    </source>
</evidence>
<keyword evidence="6 14" id="KW-0132">Cell division</keyword>
<evidence type="ECO:0000259" key="16">
    <source>
        <dbReference type="Pfam" id="PF02875"/>
    </source>
</evidence>
<feature type="domain" description="Mur ligase C-terminal" evidence="16">
    <location>
        <begin position="303"/>
        <end position="436"/>
    </location>
</feature>
<evidence type="ECO:0000259" key="15">
    <source>
        <dbReference type="Pfam" id="PF01225"/>
    </source>
</evidence>
<dbReference type="GO" id="GO:0005737">
    <property type="term" value="C:cytoplasm"/>
    <property type="evidence" value="ECO:0007669"/>
    <property type="project" value="UniProtKB-SubCell"/>
</dbReference>
<comment type="caution">
    <text evidence="18">The sequence shown here is derived from an EMBL/GenBank/DDBJ whole genome shotgun (WGS) entry which is preliminary data.</text>
</comment>
<protein>
    <recommendedName>
        <fullName evidence="3 14">UDP-N-acetylmuramate--L-alanine ligase</fullName>
        <ecNumber evidence="3 14">6.3.2.8</ecNumber>
    </recommendedName>
    <alternativeName>
        <fullName evidence="14">UDP-N-acetylmuramoyl-L-alanine synthetase</fullName>
    </alternativeName>
</protein>
<evidence type="ECO:0000313" key="19">
    <source>
        <dbReference type="Proteomes" id="UP000031258"/>
    </source>
</evidence>
<dbReference type="InterPro" id="IPR013221">
    <property type="entry name" value="Mur_ligase_cen"/>
</dbReference>
<dbReference type="InterPro" id="IPR036565">
    <property type="entry name" value="Mur-like_cat_sf"/>
</dbReference>
<dbReference type="NCBIfam" id="TIGR01082">
    <property type="entry name" value="murC"/>
    <property type="match status" value="1"/>
</dbReference>
<evidence type="ECO:0000256" key="14">
    <source>
        <dbReference type="HAMAP-Rule" id="MF_00046"/>
    </source>
</evidence>
<dbReference type="SUPFAM" id="SSF51984">
    <property type="entry name" value="MurCD N-terminal domain"/>
    <property type="match status" value="1"/>
</dbReference>
<comment type="pathway">
    <text evidence="2 14">Cell wall biogenesis; peptidoglycan biosynthesis.</text>
</comment>
<dbReference type="GO" id="GO:0071555">
    <property type="term" value="P:cell wall organization"/>
    <property type="evidence" value="ECO:0007669"/>
    <property type="project" value="UniProtKB-KW"/>
</dbReference>
<dbReference type="GO" id="GO:0009252">
    <property type="term" value="P:peptidoglycan biosynthetic process"/>
    <property type="evidence" value="ECO:0007669"/>
    <property type="project" value="UniProtKB-UniRule"/>
</dbReference>
<evidence type="ECO:0000256" key="12">
    <source>
        <dbReference type="ARBA" id="ARBA00023316"/>
    </source>
</evidence>
<dbReference type="PANTHER" id="PTHR43445">
    <property type="entry name" value="UDP-N-ACETYLMURAMATE--L-ALANINE LIGASE-RELATED"/>
    <property type="match status" value="1"/>
</dbReference>
<evidence type="ECO:0000256" key="11">
    <source>
        <dbReference type="ARBA" id="ARBA00023306"/>
    </source>
</evidence>
<evidence type="ECO:0000256" key="9">
    <source>
        <dbReference type="ARBA" id="ARBA00022960"/>
    </source>
</evidence>
<keyword evidence="5 14" id="KW-0436">Ligase</keyword>
<comment type="function">
    <text evidence="14">Cell wall formation.</text>
</comment>
<dbReference type="AlphaFoldDB" id="A0A0C1QME9"/>
<evidence type="ECO:0000259" key="17">
    <source>
        <dbReference type="Pfam" id="PF08245"/>
    </source>
</evidence>
<evidence type="ECO:0000313" key="18">
    <source>
        <dbReference type="EMBL" id="KIE05213.1"/>
    </source>
</evidence>
<dbReference type="SUPFAM" id="SSF53623">
    <property type="entry name" value="MurD-like peptide ligases, catalytic domain"/>
    <property type="match status" value="1"/>
</dbReference>
<feature type="domain" description="Mur ligase N-terminal catalytic" evidence="15">
    <location>
        <begin position="2"/>
        <end position="85"/>
    </location>
</feature>
<dbReference type="InterPro" id="IPR050061">
    <property type="entry name" value="MurCDEF_pg_biosynth"/>
</dbReference>
<proteinExistence type="inferred from homology"/>
<evidence type="ECO:0000256" key="4">
    <source>
        <dbReference type="ARBA" id="ARBA00022490"/>
    </source>
</evidence>
<reference evidence="18 19" key="1">
    <citation type="submission" date="2014-11" db="EMBL/GenBank/DDBJ databases">
        <title>A Rickettsiales Symbiont of Amoebae With Ancient Features.</title>
        <authorList>
            <person name="Schulz F."/>
            <person name="Martijn J."/>
            <person name="Wascher F."/>
            <person name="Kostanjsek R."/>
            <person name="Ettema T.J."/>
            <person name="Horn M."/>
        </authorList>
    </citation>
    <scope>NUCLEOTIDE SEQUENCE [LARGE SCALE GENOMIC DNA]</scope>
    <source>
        <strain evidence="18 19">UWC36</strain>
    </source>
</reference>
<comment type="subcellular location">
    <subcellularLocation>
        <location evidence="1 14">Cytoplasm</location>
    </subcellularLocation>
</comment>
<evidence type="ECO:0000256" key="6">
    <source>
        <dbReference type="ARBA" id="ARBA00022618"/>
    </source>
</evidence>